<keyword evidence="4" id="KW-1185">Reference proteome</keyword>
<dbReference type="Proteomes" id="UP000255523">
    <property type="component" value="Unassembled WGS sequence"/>
</dbReference>
<dbReference type="RefSeq" id="WP_022790771.1">
    <property type="nucleotide sequence ID" value="NZ_UHFX01000003.1"/>
</dbReference>
<feature type="domain" description="ChlI/MoxR AAA lid" evidence="2">
    <location>
        <begin position="229"/>
        <end position="300"/>
    </location>
</feature>
<dbReference type="InterPro" id="IPR011703">
    <property type="entry name" value="ATPase_AAA-3"/>
</dbReference>
<dbReference type="Pfam" id="PF07726">
    <property type="entry name" value="AAA_3"/>
    <property type="match status" value="1"/>
</dbReference>
<evidence type="ECO:0000259" key="1">
    <source>
        <dbReference type="Pfam" id="PF07726"/>
    </source>
</evidence>
<dbReference type="Gene3D" id="3.40.50.300">
    <property type="entry name" value="P-loop containing nucleotide triphosphate hydrolases"/>
    <property type="match status" value="1"/>
</dbReference>
<dbReference type="OrthoDB" id="9808397at2"/>
<dbReference type="AlphaFoldDB" id="A0A380LNA0"/>
<organism evidence="3 4">
    <name type="scientific">Faecalicoccus pleomorphus</name>
    <dbReference type="NCBI Taxonomy" id="1323"/>
    <lineage>
        <taxon>Bacteria</taxon>
        <taxon>Bacillati</taxon>
        <taxon>Bacillota</taxon>
        <taxon>Erysipelotrichia</taxon>
        <taxon>Erysipelotrichales</taxon>
        <taxon>Erysipelotrichaceae</taxon>
        <taxon>Faecalicoccus</taxon>
    </lineage>
</organism>
<proteinExistence type="predicted"/>
<protein>
    <submittedName>
        <fullName evidence="3">Recombination factor protein RarA</fullName>
    </submittedName>
</protein>
<evidence type="ECO:0000313" key="3">
    <source>
        <dbReference type="EMBL" id="SUO03326.1"/>
    </source>
</evidence>
<accession>A0A380LNA0</accession>
<dbReference type="EMBL" id="UHFX01000003">
    <property type="protein sequence ID" value="SUO03326.1"/>
    <property type="molecule type" value="Genomic_DNA"/>
</dbReference>
<sequence>MSHQRCFDAFLQAMNQIIYGKQEVIQEILLTFLSGGHVLLKDKPGVGKTTLALAFAKGLGLDFKRIQFTPDVMPSDLTGFSIPDVQTKRFIYQPGVVFCNVLLADEINRTSPKTQSALLEVMEEGKVSVDGITRHVPQPFFVMATQNPDSAIGTQPLPEAQVDRFMIECSLDYPDRNAEIQLAQAMDSRKKIERLSSLLNAQTIQYAKQEIEDVYVSDVIYQYIVDLVRKTRTEAMIQTGASPRATIALVKLAKATAWLKQRDYVIPQDVQKQFPFVVRHRIQLSTKAKAQHLEKENLIENVLKSVKG</sequence>
<feature type="domain" description="ATPase AAA-3" evidence="1">
    <location>
        <begin position="37"/>
        <end position="167"/>
    </location>
</feature>
<dbReference type="GO" id="GO:0005524">
    <property type="term" value="F:ATP binding"/>
    <property type="evidence" value="ECO:0007669"/>
    <property type="project" value="InterPro"/>
</dbReference>
<dbReference type="Gene3D" id="1.10.8.80">
    <property type="entry name" value="Magnesium chelatase subunit I, C-Terminal domain"/>
    <property type="match status" value="1"/>
</dbReference>
<dbReference type="PANTHER" id="PTHR42759">
    <property type="entry name" value="MOXR FAMILY PROTEIN"/>
    <property type="match status" value="1"/>
</dbReference>
<evidence type="ECO:0000313" key="4">
    <source>
        <dbReference type="Proteomes" id="UP000255523"/>
    </source>
</evidence>
<dbReference type="Pfam" id="PF17863">
    <property type="entry name" value="AAA_lid_2"/>
    <property type="match status" value="1"/>
</dbReference>
<dbReference type="InterPro" id="IPR050764">
    <property type="entry name" value="CbbQ/NirQ/NorQ/GpvN"/>
</dbReference>
<name>A0A380LNA0_9FIRM</name>
<dbReference type="GeneID" id="77461181"/>
<dbReference type="PANTHER" id="PTHR42759:SF1">
    <property type="entry name" value="MAGNESIUM-CHELATASE SUBUNIT CHLD"/>
    <property type="match status" value="1"/>
</dbReference>
<dbReference type="CDD" id="cd00009">
    <property type="entry name" value="AAA"/>
    <property type="match status" value="1"/>
</dbReference>
<reference evidence="3 4" key="1">
    <citation type="submission" date="2018-06" db="EMBL/GenBank/DDBJ databases">
        <authorList>
            <consortium name="Pathogen Informatics"/>
            <person name="Doyle S."/>
        </authorList>
    </citation>
    <scope>NUCLEOTIDE SEQUENCE [LARGE SCALE GENOMIC DNA]</scope>
    <source>
        <strain evidence="3 4">NCTC11087</strain>
    </source>
</reference>
<dbReference type="GO" id="GO:0016887">
    <property type="term" value="F:ATP hydrolysis activity"/>
    <property type="evidence" value="ECO:0007669"/>
    <property type="project" value="InterPro"/>
</dbReference>
<dbReference type="InterPro" id="IPR027417">
    <property type="entry name" value="P-loop_NTPase"/>
</dbReference>
<gene>
    <name evidence="3" type="ORF">NCTC11087_00182</name>
</gene>
<dbReference type="PIRSF" id="PIRSF002849">
    <property type="entry name" value="AAA_ATPase_chaperone_MoxR_prd"/>
    <property type="match status" value="1"/>
</dbReference>
<dbReference type="SUPFAM" id="SSF52540">
    <property type="entry name" value="P-loop containing nucleoside triphosphate hydrolases"/>
    <property type="match status" value="1"/>
</dbReference>
<evidence type="ECO:0000259" key="2">
    <source>
        <dbReference type="Pfam" id="PF17863"/>
    </source>
</evidence>
<dbReference type="InterPro" id="IPR041628">
    <property type="entry name" value="ChlI/MoxR_AAA_lid"/>
</dbReference>